<evidence type="ECO:0000313" key="14">
    <source>
        <dbReference type="Proteomes" id="UP000192418"/>
    </source>
</evidence>
<dbReference type="InterPro" id="IPR006352">
    <property type="entry name" value="GlmM_bact"/>
</dbReference>
<dbReference type="PANTHER" id="PTHR42946">
    <property type="entry name" value="PHOSPHOHEXOSE MUTASE"/>
    <property type="match status" value="1"/>
</dbReference>
<feature type="domain" description="Alpha-D-phosphohexomutase alpha/beta/alpha" evidence="11">
    <location>
        <begin position="153"/>
        <end position="250"/>
    </location>
</feature>
<comment type="similarity">
    <text evidence="2 7">Belongs to the phosphohexose mutase family.</text>
</comment>
<dbReference type="SUPFAM" id="SSF53738">
    <property type="entry name" value="Phosphoglucomutase, first 3 domains"/>
    <property type="match status" value="3"/>
</dbReference>
<keyword evidence="5 7" id="KW-0460">Magnesium</keyword>
<dbReference type="Proteomes" id="UP000192418">
    <property type="component" value="Unassembled WGS sequence"/>
</dbReference>
<evidence type="ECO:0000256" key="7">
    <source>
        <dbReference type="RuleBase" id="RU004326"/>
    </source>
</evidence>
<evidence type="ECO:0000256" key="1">
    <source>
        <dbReference type="ARBA" id="ARBA00001946"/>
    </source>
</evidence>
<dbReference type="SUPFAM" id="SSF55957">
    <property type="entry name" value="Phosphoglucomutase, C-terminal domain"/>
    <property type="match status" value="1"/>
</dbReference>
<evidence type="ECO:0000259" key="10">
    <source>
        <dbReference type="Pfam" id="PF02878"/>
    </source>
</evidence>
<name>A0A1W1Z6Z1_9BACT</name>
<gene>
    <name evidence="13" type="ORF">SAMN02746065_102114</name>
</gene>
<dbReference type="PROSITE" id="PS00710">
    <property type="entry name" value="PGM_PMM"/>
    <property type="match status" value="1"/>
</dbReference>
<dbReference type="InterPro" id="IPR016055">
    <property type="entry name" value="A-D-PHexomutase_a/b/a-I/II/III"/>
</dbReference>
<feature type="domain" description="Alpha-D-phosphohexomutase alpha/beta/alpha" evidence="12">
    <location>
        <begin position="254"/>
        <end position="365"/>
    </location>
</feature>
<dbReference type="InterPro" id="IPR005846">
    <property type="entry name" value="A-D-PHexomutase_a/b/a-III"/>
</dbReference>
<protein>
    <recommendedName>
        <fullName evidence="8">Phosphoglucosamine mutase</fullName>
        <ecNumber evidence="8">5.4.2.10</ecNumber>
    </recommendedName>
</protein>
<evidence type="ECO:0000259" key="12">
    <source>
        <dbReference type="Pfam" id="PF02880"/>
    </source>
</evidence>
<evidence type="ECO:0000256" key="8">
    <source>
        <dbReference type="RuleBase" id="RU004327"/>
    </source>
</evidence>
<evidence type="ECO:0000259" key="11">
    <source>
        <dbReference type="Pfam" id="PF02879"/>
    </source>
</evidence>
<dbReference type="InterPro" id="IPR005845">
    <property type="entry name" value="A-D-PHexomutase_a/b/a-II"/>
</dbReference>
<dbReference type="Gene3D" id="3.30.310.50">
    <property type="entry name" value="Alpha-D-phosphohexomutase, C-terminal domain"/>
    <property type="match status" value="1"/>
</dbReference>
<dbReference type="Pfam" id="PF02879">
    <property type="entry name" value="PGM_PMM_II"/>
    <property type="match status" value="1"/>
</dbReference>
<dbReference type="GO" id="GO:0005975">
    <property type="term" value="P:carbohydrate metabolic process"/>
    <property type="evidence" value="ECO:0007669"/>
    <property type="project" value="InterPro"/>
</dbReference>
<keyword evidence="4 7" id="KW-0479">Metal-binding</keyword>
<dbReference type="PANTHER" id="PTHR42946:SF1">
    <property type="entry name" value="PHOSPHOGLUCOMUTASE (ALPHA-D-GLUCOSE-1,6-BISPHOSPHATE-DEPENDENT)"/>
    <property type="match status" value="1"/>
</dbReference>
<dbReference type="InterPro" id="IPR036900">
    <property type="entry name" value="A-D-PHexomutase_C_sf"/>
</dbReference>
<reference evidence="13 14" key="1">
    <citation type="submission" date="2017-04" db="EMBL/GenBank/DDBJ databases">
        <authorList>
            <person name="Afonso C.L."/>
            <person name="Miller P.J."/>
            <person name="Scott M.A."/>
            <person name="Spackman E."/>
            <person name="Goraichik I."/>
            <person name="Dimitrov K.M."/>
            <person name="Suarez D.L."/>
            <person name="Swayne D.E."/>
        </authorList>
    </citation>
    <scope>NUCLEOTIDE SEQUENCE [LARGE SCALE GENOMIC DNA]</scope>
    <source>
        <strain evidence="13 14">DSM 3385</strain>
    </source>
</reference>
<feature type="domain" description="Alpha-D-phosphohexomutase alpha/beta/alpha" evidence="10">
    <location>
        <begin position="3"/>
        <end position="109"/>
    </location>
</feature>
<proteinExistence type="inferred from homology"/>
<dbReference type="InterPro" id="IPR005843">
    <property type="entry name" value="A-D-PHexomutase_C"/>
</dbReference>
<dbReference type="NCBIfam" id="TIGR01455">
    <property type="entry name" value="glmM"/>
    <property type="match status" value="1"/>
</dbReference>
<evidence type="ECO:0000256" key="5">
    <source>
        <dbReference type="ARBA" id="ARBA00022842"/>
    </source>
</evidence>
<evidence type="ECO:0000256" key="3">
    <source>
        <dbReference type="ARBA" id="ARBA00022553"/>
    </source>
</evidence>
<dbReference type="EC" id="5.4.2.10" evidence="8"/>
<dbReference type="Gene3D" id="3.40.120.10">
    <property type="entry name" value="Alpha-D-Glucose-1,6-Bisphosphate, subunit A, domain 3"/>
    <property type="match status" value="3"/>
</dbReference>
<dbReference type="InterPro" id="IPR050060">
    <property type="entry name" value="Phosphoglucosamine_mutase"/>
</dbReference>
<comment type="function">
    <text evidence="8">Catalyzes the conversion of glucosamine-6-phosphate to glucosamine-1-phosphate.</text>
</comment>
<evidence type="ECO:0000256" key="4">
    <source>
        <dbReference type="ARBA" id="ARBA00022723"/>
    </source>
</evidence>
<dbReference type="InterPro" id="IPR005841">
    <property type="entry name" value="Alpha-D-phosphohexomutase_SF"/>
</dbReference>
<evidence type="ECO:0000256" key="2">
    <source>
        <dbReference type="ARBA" id="ARBA00010231"/>
    </source>
</evidence>
<dbReference type="GO" id="GO:0004615">
    <property type="term" value="F:phosphomannomutase activity"/>
    <property type="evidence" value="ECO:0007669"/>
    <property type="project" value="TreeGrafter"/>
</dbReference>
<accession>A0A1W1Z6Z1</accession>
<evidence type="ECO:0000259" key="9">
    <source>
        <dbReference type="Pfam" id="PF00408"/>
    </source>
</evidence>
<keyword evidence="6 8" id="KW-0413">Isomerase</keyword>
<evidence type="ECO:0000313" key="13">
    <source>
        <dbReference type="EMBL" id="SMC44165.1"/>
    </source>
</evidence>
<dbReference type="Pfam" id="PF00408">
    <property type="entry name" value="PGM_PMM_IV"/>
    <property type="match status" value="1"/>
</dbReference>
<feature type="domain" description="Alpha-D-phosphohexomutase C-terminal" evidence="9">
    <location>
        <begin position="374"/>
        <end position="437"/>
    </location>
</feature>
<dbReference type="GO" id="GO:0009252">
    <property type="term" value="P:peptidoglycan biosynthetic process"/>
    <property type="evidence" value="ECO:0007669"/>
    <property type="project" value="TreeGrafter"/>
</dbReference>
<dbReference type="GO" id="GO:0000287">
    <property type="term" value="F:magnesium ion binding"/>
    <property type="evidence" value="ECO:0007669"/>
    <property type="project" value="InterPro"/>
</dbReference>
<organism evidence="13 14">
    <name type="scientific">Desulfocicer vacuolatum DSM 3385</name>
    <dbReference type="NCBI Taxonomy" id="1121400"/>
    <lineage>
        <taxon>Bacteria</taxon>
        <taxon>Pseudomonadati</taxon>
        <taxon>Thermodesulfobacteriota</taxon>
        <taxon>Desulfobacteria</taxon>
        <taxon>Desulfobacterales</taxon>
        <taxon>Desulfobacteraceae</taxon>
        <taxon>Desulfocicer</taxon>
    </lineage>
</organism>
<dbReference type="FunFam" id="3.40.120.10:FF:000002">
    <property type="entry name" value="Phosphoglucosamine mutase"/>
    <property type="match status" value="1"/>
</dbReference>
<dbReference type="GO" id="GO:0005829">
    <property type="term" value="C:cytosol"/>
    <property type="evidence" value="ECO:0007669"/>
    <property type="project" value="TreeGrafter"/>
</dbReference>
<keyword evidence="3" id="KW-0597">Phosphoprotein</keyword>
<comment type="cofactor">
    <cofactor evidence="1">
        <name>Mg(2+)</name>
        <dbReference type="ChEBI" id="CHEBI:18420"/>
    </cofactor>
</comment>
<sequence length="445" mass="47041">MATGKAVAHFVGGGDRKQVVIGRDTRGSGSMLESALAAGIASQGVDVCLAGVIPTPAVAFLAMNTPDAGAGIVISASHNPYYDNGIKLFRGDGHKLSDEEEAMMEARILALLSNNKGDNAQEDRSGEEIANPGHIQPMSHVLERYATFLRGIYTQGIKDTHAATSNDSPLGTIVVDCSNGAAFQVAQQVFAPPHFNARFIHISPDGVNINKDCGSQHTEDLSKEVIKHNACAGLAFDGDADRLIALDETGAVVTGDKILAICAAHAARKGHLTHNRVVSTVMSNIGLSRALKSLGIHHEITGVGDRQVMAAMEKSGAVLGGEDSGHMIFSNCLTTGDGLLTALKLLIVMVETGEALSRLAEVMTVYPQVLKNVSVRPDKPDFMGIDAIASSIEQAEKLLNGNGRVLVRYSGTQPLLRVMVEGEDSSCIHGVCDEICRVIREYIGL</sequence>
<dbReference type="STRING" id="1121400.SAMN02746065_102114"/>
<dbReference type="Pfam" id="PF02880">
    <property type="entry name" value="PGM_PMM_III"/>
    <property type="match status" value="1"/>
</dbReference>
<dbReference type="PRINTS" id="PR00509">
    <property type="entry name" value="PGMPMM"/>
</dbReference>
<dbReference type="AlphaFoldDB" id="A0A1W1Z6Z1"/>
<dbReference type="EMBL" id="FWXY01000002">
    <property type="protein sequence ID" value="SMC44165.1"/>
    <property type="molecule type" value="Genomic_DNA"/>
</dbReference>
<dbReference type="GO" id="GO:0006048">
    <property type="term" value="P:UDP-N-acetylglucosamine biosynthetic process"/>
    <property type="evidence" value="ECO:0007669"/>
    <property type="project" value="TreeGrafter"/>
</dbReference>
<dbReference type="InterPro" id="IPR005844">
    <property type="entry name" value="A-D-PHexomutase_a/b/a-I"/>
</dbReference>
<dbReference type="GO" id="GO:0008966">
    <property type="term" value="F:phosphoglucosamine mutase activity"/>
    <property type="evidence" value="ECO:0007669"/>
    <property type="project" value="UniProtKB-EC"/>
</dbReference>
<evidence type="ECO:0000256" key="6">
    <source>
        <dbReference type="ARBA" id="ARBA00023235"/>
    </source>
</evidence>
<dbReference type="Pfam" id="PF02878">
    <property type="entry name" value="PGM_PMM_I"/>
    <property type="match status" value="1"/>
</dbReference>
<dbReference type="InterPro" id="IPR016066">
    <property type="entry name" value="A-D-PHexomutase_CS"/>
</dbReference>
<comment type="catalytic activity">
    <reaction evidence="8">
        <text>alpha-D-glucosamine 1-phosphate = D-glucosamine 6-phosphate</text>
        <dbReference type="Rhea" id="RHEA:23424"/>
        <dbReference type="ChEBI" id="CHEBI:58516"/>
        <dbReference type="ChEBI" id="CHEBI:58725"/>
        <dbReference type="EC" id="5.4.2.10"/>
    </reaction>
</comment>
<keyword evidence="14" id="KW-1185">Reference proteome</keyword>